<sequence>MSYIDLSGNSLPQKALPVIAYKKRLSIKFPEGFNIYRQKP</sequence>
<keyword evidence="2" id="KW-1185">Reference proteome</keyword>
<organism evidence="1 2">
    <name type="scientific">Aeromonas phage AhSzq-1</name>
    <dbReference type="NCBI Taxonomy" id="2138298"/>
    <lineage>
        <taxon>Viruses</taxon>
        <taxon>Duplodnaviria</taxon>
        <taxon>Heunggongvirae</taxon>
        <taxon>Uroviricota</taxon>
        <taxon>Caudoviricetes</taxon>
        <taxon>Demerecviridae</taxon>
        <taxon>Shenzhenvirus</taxon>
        <taxon>Shenzhenvirus AhSzq1</taxon>
    </lineage>
</organism>
<protein>
    <submittedName>
        <fullName evidence="1">Uncharacterized protein</fullName>
    </submittedName>
</protein>
<evidence type="ECO:0000313" key="2">
    <source>
        <dbReference type="Proteomes" id="UP000244741"/>
    </source>
</evidence>
<dbReference type="Proteomes" id="UP000244741">
    <property type="component" value="Segment"/>
</dbReference>
<evidence type="ECO:0000313" key="1">
    <source>
        <dbReference type="EMBL" id="AVR75901.1"/>
    </source>
</evidence>
<reference evidence="1 2" key="1">
    <citation type="submission" date="2017-12" db="EMBL/GenBank/DDBJ databases">
        <title>Genomic characterization of T5-related Aeromonas hydrophila phages AhSzq-1 and AhSzw-1 and proposal to be two new species.</title>
        <authorList>
            <person name="Chen L."/>
            <person name="Yuan S."/>
            <person name="Ma Y."/>
        </authorList>
    </citation>
    <scope>NUCLEOTIDE SEQUENCE [LARGE SCALE GENOMIC DNA]</scope>
    <source>
        <strain evidence="1">Seawater</strain>
    </source>
</reference>
<name>A0A2R4ALI4_9CAUD</name>
<accession>A0A2R4ALI4</accession>
<gene>
    <name evidence="1" type="ORF">AhSzq1_8</name>
</gene>
<proteinExistence type="predicted"/>
<dbReference type="EMBL" id="MG676224">
    <property type="protein sequence ID" value="AVR75901.1"/>
    <property type="molecule type" value="Genomic_DNA"/>
</dbReference>